<dbReference type="SUPFAM" id="SSF50370">
    <property type="entry name" value="Ricin B-like lectins"/>
    <property type="match status" value="1"/>
</dbReference>
<keyword evidence="10 13" id="KW-1015">Disulfide bond</keyword>
<evidence type="ECO:0000313" key="16">
    <source>
        <dbReference type="EMBL" id="KAF2020752.1"/>
    </source>
</evidence>
<evidence type="ECO:0000256" key="9">
    <source>
        <dbReference type="ARBA" id="ARBA00022801"/>
    </source>
</evidence>
<keyword evidence="6" id="KW-0964">Secreted</keyword>
<gene>
    <name evidence="16" type="ORF">BU24DRAFT_469526</name>
</gene>
<comment type="subcellular location">
    <subcellularLocation>
        <location evidence="3">Secreted</location>
    </subcellularLocation>
</comment>
<dbReference type="EMBL" id="ML978066">
    <property type="protein sequence ID" value="KAF2020752.1"/>
    <property type="molecule type" value="Genomic_DNA"/>
</dbReference>
<dbReference type="InterPro" id="IPR017853">
    <property type="entry name" value="GH"/>
</dbReference>
<dbReference type="InterPro" id="IPR000772">
    <property type="entry name" value="Ricin_B_lectin"/>
</dbReference>
<dbReference type="GO" id="GO:0030246">
    <property type="term" value="F:carbohydrate binding"/>
    <property type="evidence" value="ECO:0007669"/>
    <property type="project" value="UniProtKB-KW"/>
</dbReference>
<comment type="function">
    <text evidence="2">Hydrolyzes a variety of simple alpha-D-galactoside as well as more complex molecules such as oligosaccharides and polysaccharides.</text>
</comment>
<dbReference type="SMART" id="SM00458">
    <property type="entry name" value="RICIN"/>
    <property type="match status" value="1"/>
</dbReference>
<feature type="domain" description="Ricin B lectin" evidence="15">
    <location>
        <begin position="424"/>
        <end position="539"/>
    </location>
</feature>
<dbReference type="OrthoDB" id="5795902at2759"/>
<keyword evidence="8" id="KW-0430">Lectin</keyword>
<dbReference type="InterPro" id="IPR013785">
    <property type="entry name" value="Aldolase_TIM"/>
</dbReference>
<dbReference type="SUPFAM" id="SSF51445">
    <property type="entry name" value="(Trans)glycosidases"/>
    <property type="match status" value="1"/>
</dbReference>
<name>A0A6A5Y5B5_9PLEO</name>
<dbReference type="InterPro" id="IPR002241">
    <property type="entry name" value="Glyco_hydro_27"/>
</dbReference>
<evidence type="ECO:0000256" key="14">
    <source>
        <dbReference type="SAM" id="SignalP"/>
    </source>
</evidence>
<dbReference type="InterPro" id="IPR035992">
    <property type="entry name" value="Ricin_B-like_lectins"/>
</dbReference>
<dbReference type="EC" id="3.2.1.22" evidence="5 13"/>
<dbReference type="Gene3D" id="2.60.40.1180">
    <property type="entry name" value="Golgi alpha-mannosidase II"/>
    <property type="match status" value="1"/>
</dbReference>
<evidence type="ECO:0000256" key="12">
    <source>
        <dbReference type="ARBA" id="ARBA00023295"/>
    </source>
</evidence>
<dbReference type="SUPFAM" id="SSF51011">
    <property type="entry name" value="Glycosyl hydrolase domain"/>
    <property type="match status" value="1"/>
</dbReference>
<feature type="chain" id="PRO_5025535445" description="Alpha-galactosidase" evidence="14">
    <location>
        <begin position="19"/>
        <end position="546"/>
    </location>
</feature>
<evidence type="ECO:0000256" key="10">
    <source>
        <dbReference type="ARBA" id="ARBA00023157"/>
    </source>
</evidence>
<dbReference type="RefSeq" id="XP_033389091.1">
    <property type="nucleotide sequence ID" value="XM_033532614.1"/>
</dbReference>
<sequence length="546" mass="61639">MSFLNPVTLFFLAAGALATVQDPKVAPRPPMGFNNWARFMCNLNETLFTTTADAMVEKGLLAAGYNNINLDDCWPLKERTAKKELQWDPKIFPHGMPWLADYLHKRGFNFGIYTNAGNMTCGLYPGSQDHEEIDAKTFEKWGVDYLKVDGCHMDLQKNRTYYEEFEYRYKLWHQVMGKLKKPFIFSQSAPAYFSPNFHLDLNNTDWYRTMEYVRENGELARHSDDIKVYGNNPENIFEPGGHWESMMNNYDKEVRLARYQSCGYYNDPDFLIVDWPDLSLDEKKTHFALWSSFSAPLILSAWIPDLMDDDVAYLTNKDIIAVDQDALCEQATLVSQTEAIDVLSKNLANGDRLLTVLNKGNATKTATVPLERLGIDPDVRYKAKDLWTGKTQSVGSSITIKLHKRQTAIYRVSAASGAKKLDVTPTGQIFNTFTMNCLTASSRSRVRFTVCDGSDEQVWRVSSAGRISPLSTDDRYLTADGRDVGLEKLDKDDKGQLWSYGVSGNVATKGGFVLEERTKGEVVVGKRGYALDSQVFALPGGVKLDK</sequence>
<keyword evidence="12 13" id="KW-0326">Glycosidase</keyword>
<dbReference type="Gene3D" id="3.20.20.70">
    <property type="entry name" value="Aldolase class I"/>
    <property type="match status" value="1"/>
</dbReference>
<keyword evidence="17" id="KW-1185">Reference proteome</keyword>
<accession>A0A6A5Y5B5</accession>
<dbReference type="InterPro" id="IPR013780">
    <property type="entry name" value="Glyco_hydro_b"/>
</dbReference>
<keyword evidence="11" id="KW-0325">Glycoprotein</keyword>
<dbReference type="GeneID" id="54290011"/>
<protein>
    <recommendedName>
        <fullName evidence="5 13">Alpha-galactosidase</fullName>
        <ecNumber evidence="5 13">3.2.1.22</ecNumber>
    </recommendedName>
    <alternativeName>
        <fullName evidence="13">Melibiase</fullName>
    </alternativeName>
</protein>
<dbReference type="GO" id="GO:0004557">
    <property type="term" value="F:alpha-galactosidase activity"/>
    <property type="evidence" value="ECO:0007669"/>
    <property type="project" value="UniProtKB-EC"/>
</dbReference>
<evidence type="ECO:0000256" key="8">
    <source>
        <dbReference type="ARBA" id="ARBA00022734"/>
    </source>
</evidence>
<dbReference type="AlphaFoldDB" id="A0A6A5Y5B5"/>
<evidence type="ECO:0000256" key="7">
    <source>
        <dbReference type="ARBA" id="ARBA00022729"/>
    </source>
</evidence>
<comment type="catalytic activity">
    <reaction evidence="1 13">
        <text>Hydrolysis of terminal, non-reducing alpha-D-galactose residues in alpha-D-galactosides, including galactose oligosaccharides, galactomannans and galactolipids.</text>
        <dbReference type="EC" id="3.2.1.22"/>
    </reaction>
</comment>
<keyword evidence="9 13" id="KW-0378">Hydrolase</keyword>
<dbReference type="GO" id="GO:0005576">
    <property type="term" value="C:extracellular region"/>
    <property type="evidence" value="ECO:0007669"/>
    <property type="project" value="UniProtKB-SubCell"/>
</dbReference>
<dbReference type="PANTHER" id="PTHR11452:SF91">
    <property type="entry name" value="ALPHA-GALACTOSIDASE A-RELATED"/>
    <property type="match status" value="1"/>
</dbReference>
<feature type="signal peptide" evidence="14">
    <location>
        <begin position="1"/>
        <end position="18"/>
    </location>
</feature>
<keyword evidence="7 14" id="KW-0732">Signal</keyword>
<evidence type="ECO:0000256" key="5">
    <source>
        <dbReference type="ARBA" id="ARBA00012755"/>
    </source>
</evidence>
<evidence type="ECO:0000259" key="15">
    <source>
        <dbReference type="SMART" id="SM00458"/>
    </source>
</evidence>
<evidence type="ECO:0000256" key="1">
    <source>
        <dbReference type="ARBA" id="ARBA00001255"/>
    </source>
</evidence>
<dbReference type="Pfam" id="PF00652">
    <property type="entry name" value="Ricin_B_lectin"/>
    <property type="match status" value="1"/>
</dbReference>
<evidence type="ECO:0000256" key="11">
    <source>
        <dbReference type="ARBA" id="ARBA00023180"/>
    </source>
</evidence>
<proteinExistence type="inferred from homology"/>
<dbReference type="Proteomes" id="UP000799778">
    <property type="component" value="Unassembled WGS sequence"/>
</dbReference>
<dbReference type="PRINTS" id="PR00740">
    <property type="entry name" value="GLHYDRLASE27"/>
</dbReference>
<dbReference type="Pfam" id="PF17801">
    <property type="entry name" value="Melibiase_C"/>
    <property type="match status" value="1"/>
</dbReference>
<dbReference type="GO" id="GO:0005975">
    <property type="term" value="P:carbohydrate metabolic process"/>
    <property type="evidence" value="ECO:0007669"/>
    <property type="project" value="InterPro"/>
</dbReference>
<evidence type="ECO:0000256" key="2">
    <source>
        <dbReference type="ARBA" id="ARBA00003969"/>
    </source>
</evidence>
<dbReference type="CDD" id="cd14792">
    <property type="entry name" value="GH27"/>
    <property type="match status" value="1"/>
</dbReference>
<comment type="similarity">
    <text evidence="4 13">Belongs to the glycosyl hydrolase 27 family.</text>
</comment>
<dbReference type="PROSITE" id="PS50231">
    <property type="entry name" value="RICIN_B_LECTIN"/>
    <property type="match status" value="1"/>
</dbReference>
<dbReference type="PANTHER" id="PTHR11452">
    <property type="entry name" value="ALPHA-GALACTOSIDASE/ALPHA-N-ACETYLGALACTOSAMINIDASE"/>
    <property type="match status" value="1"/>
</dbReference>
<dbReference type="InterPro" id="IPR041233">
    <property type="entry name" value="Melibiase_C"/>
</dbReference>
<reference evidence="16" key="1">
    <citation type="journal article" date="2020" name="Stud. Mycol.">
        <title>101 Dothideomycetes genomes: a test case for predicting lifestyles and emergence of pathogens.</title>
        <authorList>
            <person name="Haridas S."/>
            <person name="Albert R."/>
            <person name="Binder M."/>
            <person name="Bloem J."/>
            <person name="Labutti K."/>
            <person name="Salamov A."/>
            <person name="Andreopoulos B."/>
            <person name="Baker S."/>
            <person name="Barry K."/>
            <person name="Bills G."/>
            <person name="Bluhm B."/>
            <person name="Cannon C."/>
            <person name="Castanera R."/>
            <person name="Culley D."/>
            <person name="Daum C."/>
            <person name="Ezra D."/>
            <person name="Gonzalez J."/>
            <person name="Henrissat B."/>
            <person name="Kuo A."/>
            <person name="Liang C."/>
            <person name="Lipzen A."/>
            <person name="Lutzoni F."/>
            <person name="Magnuson J."/>
            <person name="Mondo S."/>
            <person name="Nolan M."/>
            <person name="Ohm R."/>
            <person name="Pangilinan J."/>
            <person name="Park H.-J."/>
            <person name="Ramirez L."/>
            <person name="Alfaro M."/>
            <person name="Sun H."/>
            <person name="Tritt A."/>
            <person name="Yoshinaga Y."/>
            <person name="Zwiers L.-H."/>
            <person name="Turgeon B."/>
            <person name="Goodwin S."/>
            <person name="Spatafora J."/>
            <person name="Crous P."/>
            <person name="Grigoriev I."/>
        </authorList>
    </citation>
    <scope>NUCLEOTIDE SEQUENCE</scope>
    <source>
        <strain evidence="16">CBS 175.79</strain>
    </source>
</reference>
<evidence type="ECO:0000256" key="6">
    <source>
        <dbReference type="ARBA" id="ARBA00022525"/>
    </source>
</evidence>
<evidence type="ECO:0000256" key="13">
    <source>
        <dbReference type="RuleBase" id="RU361168"/>
    </source>
</evidence>
<dbReference type="FunFam" id="3.20.20.70:FF:000177">
    <property type="entry name" value="Alpha-galactosidase"/>
    <property type="match status" value="1"/>
</dbReference>
<dbReference type="Pfam" id="PF16499">
    <property type="entry name" value="Melibiase_2"/>
    <property type="match status" value="1"/>
</dbReference>
<evidence type="ECO:0000256" key="3">
    <source>
        <dbReference type="ARBA" id="ARBA00004613"/>
    </source>
</evidence>
<evidence type="ECO:0000313" key="17">
    <source>
        <dbReference type="Proteomes" id="UP000799778"/>
    </source>
</evidence>
<evidence type="ECO:0000256" key="4">
    <source>
        <dbReference type="ARBA" id="ARBA00009743"/>
    </source>
</evidence>
<organism evidence="16 17">
    <name type="scientific">Aaosphaeria arxii CBS 175.79</name>
    <dbReference type="NCBI Taxonomy" id="1450172"/>
    <lineage>
        <taxon>Eukaryota</taxon>
        <taxon>Fungi</taxon>
        <taxon>Dikarya</taxon>
        <taxon>Ascomycota</taxon>
        <taxon>Pezizomycotina</taxon>
        <taxon>Dothideomycetes</taxon>
        <taxon>Pleosporomycetidae</taxon>
        <taxon>Pleosporales</taxon>
        <taxon>Pleosporales incertae sedis</taxon>
        <taxon>Aaosphaeria</taxon>
    </lineage>
</organism>